<evidence type="ECO:0000259" key="2">
    <source>
        <dbReference type="Pfam" id="PF13518"/>
    </source>
</evidence>
<evidence type="ECO:0000256" key="1">
    <source>
        <dbReference type="SAM" id="Coils"/>
    </source>
</evidence>
<feature type="coiled-coil region" evidence="1">
    <location>
        <begin position="63"/>
        <end position="90"/>
    </location>
</feature>
<feature type="domain" description="Insertion element IS150 protein InsJ-like helix-turn-helix" evidence="2">
    <location>
        <begin position="12"/>
        <end position="63"/>
    </location>
</feature>
<gene>
    <name evidence="3" type="ORF">EMU01_20670</name>
</gene>
<dbReference type="InterPro" id="IPR055247">
    <property type="entry name" value="InsJ-like_HTH"/>
</dbReference>
<evidence type="ECO:0000313" key="3">
    <source>
        <dbReference type="EMBL" id="GEL80923.1"/>
    </source>
</evidence>
<protein>
    <recommendedName>
        <fullName evidence="2">Insertion element IS150 protein InsJ-like helix-turn-helix domain-containing protein</fullName>
    </recommendedName>
</protein>
<sequence>MTKHNYYPKELKIQIVKRLLAGESATALRTEFHIPSTGTIFTWKKWYLTNNLKRLDSSSGRPRKEQQTVLQELEEKNKELSLLKKFFSQERW</sequence>
<dbReference type="Pfam" id="PF13518">
    <property type="entry name" value="HTH_28"/>
    <property type="match status" value="1"/>
</dbReference>
<dbReference type="Proteomes" id="UP000321175">
    <property type="component" value="Unassembled WGS sequence"/>
</dbReference>
<organism evidence="3 4">
    <name type="scientific">Enterococcus mundtii</name>
    <dbReference type="NCBI Taxonomy" id="53346"/>
    <lineage>
        <taxon>Bacteria</taxon>
        <taxon>Bacillati</taxon>
        <taxon>Bacillota</taxon>
        <taxon>Bacilli</taxon>
        <taxon>Lactobacillales</taxon>
        <taxon>Enterococcaceae</taxon>
        <taxon>Enterococcus</taxon>
    </lineage>
</organism>
<keyword evidence="1" id="KW-0175">Coiled coil</keyword>
<dbReference type="RefSeq" id="WP_071867292.1">
    <property type="nucleotide sequence ID" value="NZ_BJWA01000015.1"/>
</dbReference>
<dbReference type="InterPro" id="IPR009057">
    <property type="entry name" value="Homeodomain-like_sf"/>
</dbReference>
<reference evidence="3 4" key="1">
    <citation type="submission" date="2019-07" db="EMBL/GenBank/DDBJ databases">
        <title>Whole genome shotgun sequence of Enterococcus mundtii NBRC 100490.</title>
        <authorList>
            <person name="Hosoyama A."/>
            <person name="Uohara A."/>
            <person name="Ohji S."/>
            <person name="Ichikawa N."/>
        </authorList>
    </citation>
    <scope>NUCLEOTIDE SEQUENCE [LARGE SCALE GENOMIC DNA]</scope>
    <source>
        <strain evidence="3 4">NBRC 100490</strain>
    </source>
</reference>
<dbReference type="EMBL" id="BJWA01000015">
    <property type="protein sequence ID" value="GEL80923.1"/>
    <property type="molecule type" value="Genomic_DNA"/>
</dbReference>
<dbReference type="SUPFAM" id="SSF46689">
    <property type="entry name" value="Homeodomain-like"/>
    <property type="match status" value="1"/>
</dbReference>
<comment type="caution">
    <text evidence="3">The sequence shown here is derived from an EMBL/GenBank/DDBJ whole genome shotgun (WGS) entry which is preliminary data.</text>
</comment>
<keyword evidence="4" id="KW-1185">Reference proteome</keyword>
<name>A0ABQ0VHY3_ENTMU</name>
<dbReference type="GeneID" id="61000038"/>
<evidence type="ECO:0000313" key="4">
    <source>
        <dbReference type="Proteomes" id="UP000321175"/>
    </source>
</evidence>
<proteinExistence type="predicted"/>
<accession>A0ABQ0VHY3</accession>